<evidence type="ECO:0000256" key="2">
    <source>
        <dbReference type="ARBA" id="ARBA00023054"/>
    </source>
</evidence>
<proteinExistence type="predicted"/>
<organism evidence="3 4">
    <name type="scientific">Hymenobacter endophyticus</name>
    <dbReference type="NCBI Taxonomy" id="3076335"/>
    <lineage>
        <taxon>Bacteria</taxon>
        <taxon>Pseudomonadati</taxon>
        <taxon>Bacteroidota</taxon>
        <taxon>Cytophagia</taxon>
        <taxon>Cytophagales</taxon>
        <taxon>Hymenobacteraceae</taxon>
        <taxon>Hymenobacter</taxon>
    </lineage>
</organism>
<comment type="subcellular location">
    <subcellularLocation>
        <location evidence="1">Cell envelope</location>
    </subcellularLocation>
</comment>
<dbReference type="PANTHER" id="PTHR32347">
    <property type="entry name" value="EFFLUX SYSTEM COMPONENT YKNX-RELATED"/>
    <property type="match status" value="1"/>
</dbReference>
<dbReference type="SUPFAM" id="SSF111369">
    <property type="entry name" value="HlyD-like secretion proteins"/>
    <property type="match status" value="1"/>
</dbReference>
<reference evidence="3 4" key="1">
    <citation type="submission" date="2023-10" db="EMBL/GenBank/DDBJ databases">
        <title>Hymenobacter endophyticus sp. nov., an isolate from the leaf tissues of wheat.</title>
        <authorList>
            <person name="Dai Y."/>
        </authorList>
    </citation>
    <scope>NUCLEOTIDE SEQUENCE [LARGE SCALE GENOMIC DNA]</scope>
    <source>
        <strain evidence="3 4">ZK17L-C2</strain>
    </source>
</reference>
<keyword evidence="4" id="KW-1185">Reference proteome</keyword>
<protein>
    <submittedName>
        <fullName evidence="3">Biotin/lipoyl-binding protein</fullName>
    </submittedName>
</protein>
<dbReference type="Gene3D" id="2.40.50.100">
    <property type="match status" value="1"/>
</dbReference>
<evidence type="ECO:0000313" key="3">
    <source>
        <dbReference type="EMBL" id="MDU0370629.1"/>
    </source>
</evidence>
<sequence>MKKLVGLGLILTVAAGSAMLPLWLPTTDAQASSFSSTPAQFQLVARTLPDSATAVTGQPVLAGQAGRVHEVYIQEGQRVKQGQLLLKLLERLPSVQQQQLQARLHRQQRTLAALQQQPAAAAELATAWQQLEDTRTRLAQCVPMLSFVYVTAPAAGIIRQPSATLGDQLTAYSVVALLAPELPADTTLLLTSVE</sequence>
<gene>
    <name evidence="3" type="ORF">ROI90_09520</name>
</gene>
<dbReference type="PANTHER" id="PTHR32347:SF23">
    <property type="entry name" value="BLL5650 PROTEIN"/>
    <property type="match status" value="1"/>
</dbReference>
<dbReference type="RefSeq" id="WP_315998110.1">
    <property type="nucleotide sequence ID" value="NZ_JAWDJT010000005.1"/>
</dbReference>
<name>A0ABU3TGY2_9BACT</name>
<dbReference type="EMBL" id="JAWDJT010000005">
    <property type="protein sequence ID" value="MDU0370629.1"/>
    <property type="molecule type" value="Genomic_DNA"/>
</dbReference>
<comment type="caution">
    <text evidence="3">The sequence shown here is derived from an EMBL/GenBank/DDBJ whole genome shotgun (WGS) entry which is preliminary data.</text>
</comment>
<accession>A0ABU3TGY2</accession>
<keyword evidence="2" id="KW-0175">Coiled coil</keyword>
<dbReference type="InterPro" id="IPR050465">
    <property type="entry name" value="UPF0194_transport"/>
</dbReference>
<evidence type="ECO:0000256" key="1">
    <source>
        <dbReference type="ARBA" id="ARBA00004196"/>
    </source>
</evidence>
<evidence type="ECO:0000313" key="4">
    <source>
        <dbReference type="Proteomes" id="UP001250698"/>
    </source>
</evidence>
<dbReference type="Proteomes" id="UP001250698">
    <property type="component" value="Unassembled WGS sequence"/>
</dbReference>